<dbReference type="Gene3D" id="2.60.40.10">
    <property type="entry name" value="Immunoglobulins"/>
    <property type="match status" value="1"/>
</dbReference>
<evidence type="ECO:0000259" key="3">
    <source>
        <dbReference type="Pfam" id="PF21959"/>
    </source>
</evidence>
<accession>A0A7M2Y8W8</accession>
<feature type="domain" description="DUF11" evidence="2">
    <location>
        <begin position="266"/>
        <end position="390"/>
    </location>
</feature>
<sequence length="491" mass="52210">MKKFYFKCLTAIALGMSVFSIAQIAFPACPKDMYLTQYPSGGGTSLYTLDNATNPLTITKIGATTATTIKLNGMGFNPIDNFIYALNIGDNHLYKVDVNFAIYDLGTVTGLPAGDYISGDIDFNGNYYVKANTSAGGQDLYKINITTKTATLIHLSHQIKTADFAYSKDQFLYGVDEITNKLYKIDLRAVTLGNVTIIGDTNHGGDYGAMYADGITGAVYGNRNSDDDFYSFNKTTGAATVVSKSIATIGNDGAHCSTAPILFGVDLAITKTDGKTEYVPNTTNTYTVTVSNAGPFTAINAVVTDLVPTGIPAANVSYTAVASSGSDTSVVGTKTGAINDVVNVQKDGTITYTITMLVPVDFTGNLVNTASVKASVDNVETNMSNNLATDTDCTSVCYELPNTAPGIDSNHGVTLLQRAGADNGNWPMIRKSAYTVLESDTKGFVITRMTTTQINAIVLPQEGMMVFDTDSKCLKLFADGVWSCFNTATCK</sequence>
<keyword evidence="1" id="KW-0732">Signal</keyword>
<dbReference type="EMBL" id="CP040442">
    <property type="protein sequence ID" value="QOW10698.1"/>
    <property type="molecule type" value="Genomic_DNA"/>
</dbReference>
<keyword evidence="5" id="KW-1185">Reference proteome</keyword>
<dbReference type="SUPFAM" id="SSF63825">
    <property type="entry name" value="YWTD domain"/>
    <property type="match status" value="1"/>
</dbReference>
<evidence type="ECO:0000256" key="1">
    <source>
        <dbReference type="SAM" id="SignalP"/>
    </source>
</evidence>
<feature type="signal peptide" evidence="1">
    <location>
        <begin position="1"/>
        <end position="22"/>
    </location>
</feature>
<dbReference type="InterPro" id="IPR001434">
    <property type="entry name" value="OmcB-like_DUF11"/>
</dbReference>
<dbReference type="InterPro" id="IPR013783">
    <property type="entry name" value="Ig-like_fold"/>
</dbReference>
<dbReference type="KEGG" id="kfa:Q73A0000_10080"/>
<gene>
    <name evidence="4" type="ORF">Q73A0000_10080</name>
</gene>
<evidence type="ECO:0000313" key="5">
    <source>
        <dbReference type="Proteomes" id="UP000594195"/>
    </source>
</evidence>
<name>A0A7M2Y8W8_9FLAO</name>
<proteinExistence type="predicted"/>
<reference evidence="4 5" key="1">
    <citation type="submission" date="2019-05" db="EMBL/GenBank/DDBJ databases">
        <title>Chryseobacterium sp. isolated from King George Island, maritime Antarctica.</title>
        <authorList>
            <person name="Peng X."/>
        </authorList>
    </citation>
    <scope>NUCLEOTIDE SEQUENCE [LARGE SCALE GENOMIC DNA]</scope>
    <source>
        <strain evidence="4 5">7-3A</strain>
    </source>
</reference>
<dbReference type="RefSeq" id="WP_193810862.1">
    <property type="nucleotide sequence ID" value="NZ_CP040442.1"/>
</dbReference>
<dbReference type="InterPro" id="IPR054215">
    <property type="entry name" value="DUF6923"/>
</dbReference>
<dbReference type="Pfam" id="PF21959">
    <property type="entry name" value="DUF6923"/>
    <property type="match status" value="1"/>
</dbReference>
<dbReference type="InterPro" id="IPR047589">
    <property type="entry name" value="DUF11_rpt"/>
</dbReference>
<protein>
    <submittedName>
        <fullName evidence="4">DUF11 domain-containing protein</fullName>
    </submittedName>
</protein>
<dbReference type="Pfam" id="PF01345">
    <property type="entry name" value="DUF11"/>
    <property type="match status" value="1"/>
</dbReference>
<dbReference type="AlphaFoldDB" id="A0A7M2Y8W8"/>
<dbReference type="NCBIfam" id="TIGR01451">
    <property type="entry name" value="B_ant_repeat"/>
    <property type="match status" value="1"/>
</dbReference>
<feature type="chain" id="PRO_5032393114" evidence="1">
    <location>
        <begin position="23"/>
        <end position="491"/>
    </location>
</feature>
<feature type="domain" description="DUF6923" evidence="3">
    <location>
        <begin position="34"/>
        <end position="257"/>
    </location>
</feature>
<organism evidence="4 5">
    <name type="scientific">Kaistella flava</name>
    <name type="common">ex Peng et al. 2021</name>
    <dbReference type="NCBI Taxonomy" id="2038776"/>
    <lineage>
        <taxon>Bacteria</taxon>
        <taxon>Pseudomonadati</taxon>
        <taxon>Bacteroidota</taxon>
        <taxon>Flavobacteriia</taxon>
        <taxon>Flavobacteriales</taxon>
        <taxon>Weeksellaceae</taxon>
        <taxon>Chryseobacterium group</taxon>
        <taxon>Kaistella</taxon>
    </lineage>
</organism>
<evidence type="ECO:0000313" key="4">
    <source>
        <dbReference type="EMBL" id="QOW10698.1"/>
    </source>
</evidence>
<dbReference type="Proteomes" id="UP000594195">
    <property type="component" value="Chromosome"/>
</dbReference>
<evidence type="ECO:0000259" key="2">
    <source>
        <dbReference type="Pfam" id="PF01345"/>
    </source>
</evidence>